<dbReference type="Pfam" id="PF12729">
    <property type="entry name" value="4HB_MCP_1"/>
    <property type="match status" value="1"/>
</dbReference>
<feature type="domain" description="Chemotaxis methyl-accepting receptor HlyB-like 4HB MCP" evidence="2">
    <location>
        <begin position="10"/>
        <end position="177"/>
    </location>
</feature>
<dbReference type="AlphaFoldDB" id="A0A1N6D2H8"/>
<protein>
    <submittedName>
        <fullName evidence="3">Four helix bundle sensory module for signal transduction</fullName>
    </submittedName>
</protein>
<accession>A0A1N6D2H8</accession>
<feature type="transmembrane region" description="Helical" evidence="1">
    <location>
        <begin position="185"/>
        <end position="205"/>
    </location>
</feature>
<dbReference type="InterPro" id="IPR024478">
    <property type="entry name" value="HlyB_4HB_MCP"/>
</dbReference>
<evidence type="ECO:0000313" key="3">
    <source>
        <dbReference type="EMBL" id="SIN65008.1"/>
    </source>
</evidence>
<name>A0A1N6D2H8_9BACT</name>
<proteinExistence type="predicted"/>
<reference evidence="4" key="1">
    <citation type="submission" date="2016-11" db="EMBL/GenBank/DDBJ databases">
        <authorList>
            <person name="Varghese N."/>
            <person name="Submissions S."/>
        </authorList>
    </citation>
    <scope>NUCLEOTIDE SEQUENCE [LARGE SCALE GENOMIC DNA]</scope>
    <source>
        <strain evidence="4">DSM 15292</strain>
    </source>
</reference>
<keyword evidence="1" id="KW-0472">Membrane</keyword>
<gene>
    <name evidence="3" type="ORF">SAMN05444394_0052</name>
</gene>
<evidence type="ECO:0000256" key="1">
    <source>
        <dbReference type="SAM" id="Phobius"/>
    </source>
</evidence>
<evidence type="ECO:0000313" key="4">
    <source>
        <dbReference type="Proteomes" id="UP000185221"/>
    </source>
</evidence>
<organism evidence="3 4">
    <name type="scientific">Algoriphagus halophilus</name>
    <dbReference type="NCBI Taxonomy" id="226505"/>
    <lineage>
        <taxon>Bacteria</taxon>
        <taxon>Pseudomonadati</taxon>
        <taxon>Bacteroidota</taxon>
        <taxon>Cytophagia</taxon>
        <taxon>Cytophagales</taxon>
        <taxon>Cyclobacteriaceae</taxon>
        <taxon>Algoriphagus</taxon>
    </lineage>
</organism>
<dbReference type="Proteomes" id="UP000185221">
    <property type="component" value="Unassembled WGS sequence"/>
</dbReference>
<sequence>MINPGLKKRRFQAIAIISVLLLLIYGKNLTERQAFKSISNTFTEVYQDRLVVEGYIFEISDRLFSIQKLIDHCNLDYDYTRVINEIQGHEEGIMELIVDFEKTNLTVEESDYLMDFKRIIENDLNIKNYDLLYTDSSGVNEKQVKLYDKKIALAKQDLENLSKIQMSEGEKLISKAKVQINRSQIWAQFEVALLIILIIVIYIFLFKRPSTNQETFS</sequence>
<keyword evidence="1" id="KW-1133">Transmembrane helix</keyword>
<dbReference type="EMBL" id="FSRC01000001">
    <property type="protein sequence ID" value="SIN65008.1"/>
    <property type="molecule type" value="Genomic_DNA"/>
</dbReference>
<keyword evidence="4" id="KW-1185">Reference proteome</keyword>
<keyword evidence="1" id="KW-0812">Transmembrane</keyword>
<dbReference type="STRING" id="226505.SAMN05444394_0052"/>
<evidence type="ECO:0000259" key="2">
    <source>
        <dbReference type="Pfam" id="PF12729"/>
    </source>
</evidence>